<proteinExistence type="predicted"/>
<sequence length="157" mass="16250">MELPKSSLLNVARGAGVLACLSGGYGFLFMLGAFGPVSCWTTQTATESASGKSTTVVTRGCEAGIDYLFGSTGGNAPVLFGWAMVLIGLVAFGGAAAWLGYRHIIWATVAIGTSISILGMLSIGWFFVLPTLCLLIAAVALTVQARRESTGRRPTAI</sequence>
<feature type="transmembrane region" description="Helical" evidence="1">
    <location>
        <begin position="12"/>
        <end position="34"/>
    </location>
</feature>
<keyword evidence="1" id="KW-1133">Transmembrane helix</keyword>
<evidence type="ECO:0008006" key="4">
    <source>
        <dbReference type="Google" id="ProtNLM"/>
    </source>
</evidence>
<keyword evidence="3" id="KW-1185">Reference proteome</keyword>
<keyword evidence="1" id="KW-0472">Membrane</keyword>
<keyword evidence="1" id="KW-0812">Transmembrane</keyword>
<name>A0A1I4GS47_9EURY</name>
<dbReference type="EMBL" id="FOTC01000004">
    <property type="protein sequence ID" value="SFL31991.1"/>
    <property type="molecule type" value="Genomic_DNA"/>
</dbReference>
<dbReference type="Proteomes" id="UP000199607">
    <property type="component" value="Unassembled WGS sequence"/>
</dbReference>
<evidence type="ECO:0000313" key="2">
    <source>
        <dbReference type="EMBL" id="SFL31991.1"/>
    </source>
</evidence>
<feature type="transmembrane region" description="Helical" evidence="1">
    <location>
        <begin position="79"/>
        <end position="99"/>
    </location>
</feature>
<evidence type="ECO:0000313" key="3">
    <source>
        <dbReference type="Proteomes" id="UP000199607"/>
    </source>
</evidence>
<gene>
    <name evidence="2" type="ORF">SAMN04487950_3327</name>
</gene>
<evidence type="ECO:0000256" key="1">
    <source>
        <dbReference type="SAM" id="Phobius"/>
    </source>
</evidence>
<organism evidence="2 3">
    <name type="scientific">Halogranum rubrum</name>
    <dbReference type="NCBI Taxonomy" id="553466"/>
    <lineage>
        <taxon>Archaea</taxon>
        <taxon>Methanobacteriati</taxon>
        <taxon>Methanobacteriota</taxon>
        <taxon>Stenosarchaea group</taxon>
        <taxon>Halobacteria</taxon>
        <taxon>Halobacteriales</taxon>
        <taxon>Haloferacaceae</taxon>
    </lineage>
</organism>
<accession>A0A1I4GS47</accession>
<feature type="transmembrane region" description="Helical" evidence="1">
    <location>
        <begin position="127"/>
        <end position="145"/>
    </location>
</feature>
<protein>
    <recommendedName>
        <fullName evidence="4">DUF4064 domain-containing protein</fullName>
    </recommendedName>
</protein>
<reference evidence="3" key="1">
    <citation type="submission" date="2016-10" db="EMBL/GenBank/DDBJ databases">
        <authorList>
            <person name="Varghese N."/>
            <person name="Submissions S."/>
        </authorList>
    </citation>
    <scope>NUCLEOTIDE SEQUENCE [LARGE SCALE GENOMIC DNA]</scope>
    <source>
        <strain evidence="3">CGMCC 1.7738</strain>
    </source>
</reference>
<dbReference type="AlphaFoldDB" id="A0A1I4GS47"/>